<dbReference type="GO" id="GO:0016301">
    <property type="term" value="F:kinase activity"/>
    <property type="evidence" value="ECO:0007669"/>
    <property type="project" value="UniProtKB-UniRule"/>
</dbReference>
<dbReference type="InterPro" id="IPR016477">
    <property type="entry name" value="Fructo-/Ketosamine-3-kinase"/>
</dbReference>
<dbReference type="EC" id="2.7.1.172" evidence="1"/>
<evidence type="ECO:0000313" key="4">
    <source>
        <dbReference type="EMBL" id="KAK0741924.1"/>
    </source>
</evidence>
<sequence>MLSSVDPALLSALGLEPTSTKLLSHGGSGFSSTYKLISTKDGHELQYFVKTGTGPEAEAMFRGEFASLNAIHNAVPSFCPKAYAHGPLHSASASSSSPELGGGPNAGGKHFLATDFIDLSSSASGGTGLSFAAKLAKLHTTPAPTPKGHSKPMFGFPVPTCCGSTLQDNSYRETWAEFYADCRLRDILKECIKQNGADRELSDVVEKTASKVVPRLLGEGHLKGVVPVVVHGDLWSGNHGRGRISTQKGAEEVVFDPSCCYAHSEYELGIMKMFGGFGAGGFWKAYHSLVPKSEPVEEYDDRVALYELYHHLNHFALFGGGYRSGAMSIMKKLLSKYG</sequence>
<keyword evidence="3" id="KW-0808">Transferase</keyword>
<evidence type="ECO:0000313" key="5">
    <source>
        <dbReference type="Proteomes" id="UP001172159"/>
    </source>
</evidence>
<dbReference type="PANTHER" id="PTHR12149:SF8">
    <property type="entry name" value="PROTEIN-RIBULOSAMINE 3-KINASE"/>
    <property type="match status" value="1"/>
</dbReference>
<keyword evidence="3" id="KW-0418">Kinase</keyword>
<dbReference type="FunFam" id="3.90.1200.10:FF:000018">
    <property type="entry name" value="Fructosamine-3-kinase, putative"/>
    <property type="match status" value="1"/>
</dbReference>
<dbReference type="PANTHER" id="PTHR12149">
    <property type="entry name" value="FRUCTOSAMINE 3 KINASE-RELATED PROTEIN"/>
    <property type="match status" value="1"/>
</dbReference>
<evidence type="ECO:0000256" key="1">
    <source>
        <dbReference type="ARBA" id="ARBA00011961"/>
    </source>
</evidence>
<dbReference type="AlphaFoldDB" id="A0AA40EM66"/>
<proteinExistence type="inferred from homology"/>
<dbReference type="SUPFAM" id="SSF56112">
    <property type="entry name" value="Protein kinase-like (PK-like)"/>
    <property type="match status" value="1"/>
</dbReference>
<gene>
    <name evidence="4" type="ORF">B0T21DRAFT_360362</name>
</gene>
<dbReference type="Proteomes" id="UP001172159">
    <property type="component" value="Unassembled WGS sequence"/>
</dbReference>
<name>A0AA40EM66_9PEZI</name>
<comment type="similarity">
    <text evidence="3">Belongs to the fructosamine kinase family.</text>
</comment>
<organism evidence="4 5">
    <name type="scientific">Apiosordaria backusii</name>
    <dbReference type="NCBI Taxonomy" id="314023"/>
    <lineage>
        <taxon>Eukaryota</taxon>
        <taxon>Fungi</taxon>
        <taxon>Dikarya</taxon>
        <taxon>Ascomycota</taxon>
        <taxon>Pezizomycotina</taxon>
        <taxon>Sordariomycetes</taxon>
        <taxon>Sordariomycetidae</taxon>
        <taxon>Sordariales</taxon>
        <taxon>Lasiosphaeriaceae</taxon>
        <taxon>Apiosordaria</taxon>
    </lineage>
</organism>
<evidence type="ECO:0000256" key="3">
    <source>
        <dbReference type="PIRNR" id="PIRNR006221"/>
    </source>
</evidence>
<comment type="catalytic activity">
    <reaction evidence="2">
        <text>N(6)-D-ribulosyl-L-lysyl-[protein] + ATP = N(6)-(3-O-phospho-D-ribulosyl)-L-lysyl-[protein] + ADP + H(+)</text>
        <dbReference type="Rhea" id="RHEA:48432"/>
        <dbReference type="Rhea" id="RHEA-COMP:12103"/>
        <dbReference type="Rhea" id="RHEA-COMP:12104"/>
        <dbReference type="ChEBI" id="CHEBI:15378"/>
        <dbReference type="ChEBI" id="CHEBI:30616"/>
        <dbReference type="ChEBI" id="CHEBI:90418"/>
        <dbReference type="ChEBI" id="CHEBI:90420"/>
        <dbReference type="ChEBI" id="CHEBI:456216"/>
        <dbReference type="EC" id="2.7.1.172"/>
    </reaction>
    <physiologicalReaction direction="left-to-right" evidence="2">
        <dbReference type="Rhea" id="RHEA:48433"/>
    </physiologicalReaction>
</comment>
<keyword evidence="5" id="KW-1185">Reference proteome</keyword>
<dbReference type="Pfam" id="PF03881">
    <property type="entry name" value="Fructosamin_kin"/>
    <property type="match status" value="1"/>
</dbReference>
<dbReference type="PIRSF" id="PIRSF006221">
    <property type="entry name" value="Ketosamine-3-kinase"/>
    <property type="match status" value="1"/>
</dbReference>
<protein>
    <recommendedName>
        <fullName evidence="1">protein-ribulosamine 3-kinase</fullName>
        <ecNumber evidence="1">2.7.1.172</ecNumber>
    </recommendedName>
</protein>
<dbReference type="EMBL" id="JAUKTV010000003">
    <property type="protein sequence ID" value="KAK0741924.1"/>
    <property type="molecule type" value="Genomic_DNA"/>
</dbReference>
<dbReference type="InterPro" id="IPR011009">
    <property type="entry name" value="Kinase-like_dom_sf"/>
</dbReference>
<dbReference type="Gene3D" id="3.90.1200.10">
    <property type="match status" value="1"/>
</dbReference>
<comment type="caution">
    <text evidence="4">The sequence shown here is derived from an EMBL/GenBank/DDBJ whole genome shotgun (WGS) entry which is preliminary data.</text>
</comment>
<reference evidence="4" key="1">
    <citation type="submission" date="2023-06" db="EMBL/GenBank/DDBJ databases">
        <title>Genome-scale phylogeny and comparative genomics of the fungal order Sordariales.</title>
        <authorList>
            <consortium name="Lawrence Berkeley National Laboratory"/>
            <person name="Hensen N."/>
            <person name="Bonometti L."/>
            <person name="Westerberg I."/>
            <person name="Brannstrom I.O."/>
            <person name="Guillou S."/>
            <person name="Cros-Aarteil S."/>
            <person name="Calhoun S."/>
            <person name="Haridas S."/>
            <person name="Kuo A."/>
            <person name="Mondo S."/>
            <person name="Pangilinan J."/>
            <person name="Riley R."/>
            <person name="Labutti K."/>
            <person name="Andreopoulos B."/>
            <person name="Lipzen A."/>
            <person name="Chen C."/>
            <person name="Yanf M."/>
            <person name="Daum C."/>
            <person name="Ng V."/>
            <person name="Clum A."/>
            <person name="Steindorff A."/>
            <person name="Ohm R."/>
            <person name="Martin F."/>
            <person name="Silar P."/>
            <person name="Natvig D."/>
            <person name="Lalanne C."/>
            <person name="Gautier V."/>
            <person name="Ament-Velasquez S.L."/>
            <person name="Kruys A."/>
            <person name="Hutchinson M.I."/>
            <person name="Powell A.J."/>
            <person name="Barry K."/>
            <person name="Miller A.N."/>
            <person name="Grigoriev I.V."/>
            <person name="Debuchy R."/>
            <person name="Gladieux P."/>
            <person name="Thoren M.H."/>
            <person name="Johannesson H."/>
        </authorList>
    </citation>
    <scope>NUCLEOTIDE SEQUENCE</scope>
    <source>
        <strain evidence="4">CBS 540.89</strain>
    </source>
</reference>
<accession>A0AA40EM66</accession>
<evidence type="ECO:0000256" key="2">
    <source>
        <dbReference type="ARBA" id="ARBA00048655"/>
    </source>
</evidence>
<dbReference type="GO" id="GO:0102193">
    <property type="term" value="F:protein-ribulosamine 3-kinase activity"/>
    <property type="evidence" value="ECO:0007669"/>
    <property type="project" value="UniProtKB-EC"/>
</dbReference>